<organism evidence="13 14">
    <name type="scientific">Acrobeloides nanus</name>
    <dbReference type="NCBI Taxonomy" id="290746"/>
    <lineage>
        <taxon>Eukaryota</taxon>
        <taxon>Metazoa</taxon>
        <taxon>Ecdysozoa</taxon>
        <taxon>Nematoda</taxon>
        <taxon>Chromadorea</taxon>
        <taxon>Rhabditida</taxon>
        <taxon>Tylenchina</taxon>
        <taxon>Cephalobomorpha</taxon>
        <taxon>Cephaloboidea</taxon>
        <taxon>Cephalobidae</taxon>
        <taxon>Acrobeloides</taxon>
    </lineage>
</organism>
<evidence type="ECO:0000256" key="9">
    <source>
        <dbReference type="PROSITE-ProRule" id="PRU10141"/>
    </source>
</evidence>
<keyword evidence="6 9" id="KW-0067">ATP-binding</keyword>
<dbReference type="PROSITE" id="PS00107">
    <property type="entry name" value="PROTEIN_KINASE_ATP"/>
    <property type="match status" value="1"/>
</dbReference>
<feature type="binding site" evidence="9">
    <location>
        <position position="95"/>
    </location>
    <ligand>
        <name>ATP</name>
        <dbReference type="ChEBI" id="CHEBI:30616"/>
    </ligand>
</feature>
<dbReference type="PROSITE" id="PS50011">
    <property type="entry name" value="PROTEIN_KINASE_DOM"/>
    <property type="match status" value="1"/>
</dbReference>
<dbReference type="Gene3D" id="1.10.510.10">
    <property type="entry name" value="Transferase(Phosphotransferase) domain 1"/>
    <property type="match status" value="1"/>
</dbReference>
<keyword evidence="2 8" id="KW-0728">SH3 domain</keyword>
<evidence type="ECO:0000256" key="3">
    <source>
        <dbReference type="ARBA" id="ARBA00022679"/>
    </source>
</evidence>
<dbReference type="InterPro" id="IPR036028">
    <property type="entry name" value="SH3-like_dom_sf"/>
</dbReference>
<keyword evidence="13" id="KW-1185">Reference proteome</keyword>
<evidence type="ECO:0000256" key="4">
    <source>
        <dbReference type="ARBA" id="ARBA00022741"/>
    </source>
</evidence>
<evidence type="ECO:0000256" key="8">
    <source>
        <dbReference type="PROSITE-ProRule" id="PRU00192"/>
    </source>
</evidence>
<evidence type="ECO:0000256" key="7">
    <source>
        <dbReference type="ARBA" id="ARBA00023137"/>
    </source>
</evidence>
<dbReference type="WBParaSite" id="ACRNAN_scaffold12501.g23116.t1">
    <property type="protein sequence ID" value="ACRNAN_scaffold12501.g23116.t1"/>
    <property type="gene ID" value="ACRNAN_scaffold12501.g23116"/>
</dbReference>
<dbReference type="AlphaFoldDB" id="A0A914CND7"/>
<dbReference type="InterPro" id="IPR050198">
    <property type="entry name" value="Non-receptor_tyrosine_kinases"/>
</dbReference>
<evidence type="ECO:0000256" key="10">
    <source>
        <dbReference type="SAM" id="MobiDB-lite"/>
    </source>
</evidence>
<name>A0A914CND7_9BILA</name>
<dbReference type="Pfam" id="PF07714">
    <property type="entry name" value="PK_Tyr_Ser-Thr"/>
    <property type="match status" value="2"/>
</dbReference>
<evidence type="ECO:0000256" key="6">
    <source>
        <dbReference type="ARBA" id="ARBA00022840"/>
    </source>
</evidence>
<evidence type="ECO:0000313" key="14">
    <source>
        <dbReference type="WBParaSite" id="ACRNAN_scaffold12501.g23116.t1"/>
    </source>
</evidence>
<evidence type="ECO:0000313" key="13">
    <source>
        <dbReference type="Proteomes" id="UP000887540"/>
    </source>
</evidence>
<dbReference type="GO" id="GO:0005524">
    <property type="term" value="F:ATP binding"/>
    <property type="evidence" value="ECO:0007669"/>
    <property type="project" value="UniProtKB-UniRule"/>
</dbReference>
<evidence type="ECO:0000259" key="12">
    <source>
        <dbReference type="PROSITE" id="PS50011"/>
    </source>
</evidence>
<keyword evidence="4 9" id="KW-0547">Nucleotide-binding</keyword>
<proteinExistence type="predicted"/>
<evidence type="ECO:0000256" key="2">
    <source>
        <dbReference type="ARBA" id="ARBA00022443"/>
    </source>
</evidence>
<feature type="domain" description="Protein kinase" evidence="12">
    <location>
        <begin position="63"/>
        <end position="300"/>
    </location>
</feature>
<feature type="domain" description="SH3" evidence="11">
    <location>
        <begin position="286"/>
        <end position="354"/>
    </location>
</feature>
<dbReference type="InterPro" id="IPR011009">
    <property type="entry name" value="Kinase-like_dom_sf"/>
</dbReference>
<sequence>MSNLKLAVVQWITGYVDILGLCGSVKYIWVWARVKKVKLESESDAPSDPYHPDSPCLIHRDDIKLLDKLGAGSFGIVKHALWTQPKGQTLECAIKVLRGAPSEVKNDLINEVVNMQKLSHPNLVRLYGIVFGADDTIMVVELCAGGALIDRLIDAERPVPLVTKLIEYAKQIAAGMEYLEKMRHLEDNSNYYTMSTPKRVPFAWCAPESLRHRQFSHKSDVWSFGVTLWELFTYGEEPWLGYRIAEVLRMVEQGKRMEKPQKSNGELYHIMDLCWKRSPEDRPNFTELRKMLAKINFPLVTCHVSEMANSDLTVLTGDKIFVVENVNSLRWYGQNERTGKFGYFSSAVARRQNPPPTALPDPNEKPKFLDIPTVVIHSSGQMRIHEVRDDAKNLHTGLISKQNLHISHSSSAQQLPIGEDDRFSQVQLRWSMLLSEAKNQSEVIIKPKLPGATKKLEERPETSTLSSQLRNPHESTRMPIVTAPVMDALSRSQDGYEIPVNARTAHNMNISGPSSSAAHATAPYASPRNSGVVLGFEHYT</sequence>
<reference evidence="14" key="1">
    <citation type="submission" date="2022-11" db="UniProtKB">
        <authorList>
            <consortium name="WormBaseParasite"/>
        </authorList>
    </citation>
    <scope>IDENTIFICATION</scope>
</reference>
<dbReference type="PROSITE" id="PS50002">
    <property type="entry name" value="SH3"/>
    <property type="match status" value="1"/>
</dbReference>
<dbReference type="InterPro" id="IPR001245">
    <property type="entry name" value="Ser-Thr/Tyr_kinase_cat_dom"/>
</dbReference>
<keyword evidence="7" id="KW-0829">Tyrosine-protein kinase</keyword>
<evidence type="ECO:0000259" key="11">
    <source>
        <dbReference type="PROSITE" id="PS50002"/>
    </source>
</evidence>
<dbReference type="SUPFAM" id="SSF50044">
    <property type="entry name" value="SH3-domain"/>
    <property type="match status" value="1"/>
</dbReference>
<keyword evidence="3" id="KW-0808">Transferase</keyword>
<dbReference type="GO" id="GO:0004715">
    <property type="term" value="F:non-membrane spanning protein tyrosine kinase activity"/>
    <property type="evidence" value="ECO:0007669"/>
    <property type="project" value="UniProtKB-EC"/>
</dbReference>
<dbReference type="SUPFAM" id="SSF56112">
    <property type="entry name" value="Protein kinase-like (PK-like)"/>
    <property type="match status" value="1"/>
</dbReference>
<dbReference type="Gene3D" id="3.30.200.20">
    <property type="entry name" value="Phosphorylase Kinase, domain 1"/>
    <property type="match status" value="1"/>
</dbReference>
<accession>A0A914CND7</accession>
<feature type="region of interest" description="Disordered" evidence="10">
    <location>
        <begin position="453"/>
        <end position="472"/>
    </location>
</feature>
<dbReference type="Proteomes" id="UP000887540">
    <property type="component" value="Unplaced"/>
</dbReference>
<keyword evidence="5" id="KW-0418">Kinase</keyword>
<dbReference type="InterPro" id="IPR000719">
    <property type="entry name" value="Prot_kinase_dom"/>
</dbReference>
<dbReference type="InterPro" id="IPR017441">
    <property type="entry name" value="Protein_kinase_ATP_BS"/>
</dbReference>
<dbReference type="InterPro" id="IPR001452">
    <property type="entry name" value="SH3_domain"/>
</dbReference>
<dbReference type="EC" id="2.7.10.2" evidence="1"/>
<protein>
    <recommendedName>
        <fullName evidence="1">non-specific protein-tyrosine kinase</fullName>
        <ecNumber evidence="1">2.7.10.2</ecNumber>
    </recommendedName>
</protein>
<evidence type="ECO:0000256" key="5">
    <source>
        <dbReference type="ARBA" id="ARBA00022777"/>
    </source>
</evidence>
<evidence type="ECO:0000256" key="1">
    <source>
        <dbReference type="ARBA" id="ARBA00011903"/>
    </source>
</evidence>
<dbReference type="PANTHER" id="PTHR24418">
    <property type="entry name" value="TYROSINE-PROTEIN KINASE"/>
    <property type="match status" value="1"/>
</dbReference>